<dbReference type="AlphaFoldDB" id="K9YTV4"/>
<dbReference type="SUPFAM" id="SSF51120">
    <property type="entry name" value="beta-Roll"/>
    <property type="match status" value="1"/>
</dbReference>
<name>K9YTV4_DACS8</name>
<dbReference type="Pfam" id="PF00353">
    <property type="entry name" value="HemolysinCabind"/>
    <property type="match status" value="4"/>
</dbReference>
<dbReference type="PATRIC" id="fig|13035.3.peg.1910"/>
<proteinExistence type="predicted"/>
<protein>
    <recommendedName>
        <fullName evidence="4">Calcium-binding protein</fullName>
    </recommendedName>
</protein>
<reference evidence="2" key="1">
    <citation type="submission" date="2012-04" db="EMBL/GenBank/DDBJ databases">
        <title>Finished genome of Dactylococcopsis salina PCC 8305.</title>
        <authorList>
            <consortium name="US DOE Joint Genome Institute"/>
            <person name="Gugger M."/>
            <person name="Coursin T."/>
            <person name="Rippka R."/>
            <person name="Tandeau De Marsac N."/>
            <person name="Huntemann M."/>
            <person name="Wei C.-L."/>
            <person name="Han J."/>
            <person name="Detter J.C."/>
            <person name="Han C."/>
            <person name="Tapia R."/>
            <person name="Daligault H."/>
            <person name="Chen A."/>
            <person name="Krypides N."/>
            <person name="Mavromatis K."/>
            <person name="Markowitz V."/>
            <person name="Szeto E."/>
            <person name="Ivanova N."/>
            <person name="Ovchinnikova G."/>
            <person name="Pagani I."/>
            <person name="Pati A."/>
            <person name="Goodwin L."/>
            <person name="Peters L."/>
            <person name="Pitluck S."/>
            <person name="Woyke T."/>
            <person name="Kerfeld C."/>
        </authorList>
    </citation>
    <scope>NUCLEOTIDE SEQUENCE [LARGE SCALE GENOMIC DNA]</scope>
    <source>
        <strain evidence="2">PCC 8305</strain>
    </source>
</reference>
<evidence type="ECO:0000313" key="3">
    <source>
        <dbReference type="Proteomes" id="UP000010482"/>
    </source>
</evidence>
<keyword evidence="3" id="KW-1185">Reference proteome</keyword>
<dbReference type="Gene3D" id="2.150.10.10">
    <property type="entry name" value="Serralysin-like metalloprotease, C-terminal"/>
    <property type="match status" value="1"/>
</dbReference>
<accession>K9YTV4</accession>
<dbReference type="InterPro" id="IPR011049">
    <property type="entry name" value="Serralysin-like_metalloprot_C"/>
</dbReference>
<dbReference type="PRINTS" id="PR00313">
    <property type="entry name" value="CABNDNGRPT"/>
</dbReference>
<dbReference type="KEGG" id="dsl:Dacsa_1695"/>
<evidence type="ECO:0008006" key="4">
    <source>
        <dbReference type="Google" id="ProtNLM"/>
    </source>
</evidence>
<dbReference type="InterPro" id="IPR001343">
    <property type="entry name" value="Hemolysn_Ca-bd"/>
</dbReference>
<dbReference type="HOGENOM" id="CLU_012036_0_0_3"/>
<dbReference type="STRING" id="13035.Dacsa_1695"/>
<evidence type="ECO:0000313" key="2">
    <source>
        <dbReference type="EMBL" id="AFZ50361.1"/>
    </source>
</evidence>
<feature type="region of interest" description="Disordered" evidence="1">
    <location>
        <begin position="1"/>
        <end position="39"/>
    </location>
</feature>
<dbReference type="OrthoDB" id="9768561at2"/>
<dbReference type="EMBL" id="CP003944">
    <property type="protein sequence ID" value="AFZ50361.1"/>
    <property type="molecule type" value="Genomic_DNA"/>
</dbReference>
<sequence>MVSIGETTALIPQAGSSTQPEHLQDGESGDTDFPYGDFKALGTVGEEDAENGHVLTGYPDGQAAWLQDEDTVRVAYQSESYATMSNETYPWEMESGVTFTGSHIHAIDYNRAAFAEFLENDTPASEMVEGAGHLFNTVYNVFGEIVDGENDDPSDLSAKWGNQTAADGTVYEFREEQQLTQGDFFFHSFCGAYYEPANKYGDGIGFEDDMWLMAEEWNIGNGMYPDPDGEEGPRSAGEFFVNDTMGLASMVVDLENDTAYTAPALGQAGYEKLLPINSGSEDYVVIVAAGYNLGVEPAPLAVYIGKKGVDANGDPLTEGASERDSFLGENGLLYGQLYGMSLDGETFENLGIENVDADVKMMDAYAQDADAPDSFSARYYPTSYQWDGFDSPENAGETEVFKWLEDGDDGEPNEQPEGGVAAGGYNYFNGDSKTEHPAVDPDPSNHRYVQNLTVPGAQLGIEFTDIVNELENNDADGNGLPDYLSADVTRILAGVDGALTLETGGKGAGHIGENNPDGTRTHATHIENDEARIFGPDGLQWVKAADGDYLIVDEDSGNDYGERKYVLPIDSETMQLEEEGTGYFLASAGGALNPRAEAEVAAIPDTFSSAESSEFSGSWNVTHLVETKEDGSFYTQEELAGTGAQEIIDDLPLAEQTLIGVVQHRGESGGVVEERLGDQGGQIFQFNINLDAQAETLAGPAFGSLQDDTLEAGVDFDGEGNLVFSGEGNDSIETSTGNGGNRLYGGSNNDELVAGSNDRAFGGAGDDIIESSLGRENRLYGGAGNDTVNAGYEDRIMGGDGNDRLFLSEGQVEGGGKNLVTGGAGADQFWIANAQVAANANEITDFIFGEDVLGIGGIDSVAEFADLSLTQDGADAIVSVGDNDVARLLGVNADELTADNFAIQATTEVA</sequence>
<evidence type="ECO:0000256" key="1">
    <source>
        <dbReference type="SAM" id="MobiDB-lite"/>
    </source>
</evidence>
<dbReference type="eggNOG" id="COG2931">
    <property type="taxonomic scope" value="Bacteria"/>
</dbReference>
<gene>
    <name evidence="2" type="ORF">Dacsa_1695</name>
</gene>
<dbReference type="Proteomes" id="UP000010482">
    <property type="component" value="Chromosome"/>
</dbReference>
<organism evidence="2 3">
    <name type="scientific">Dactylococcopsis salina (strain PCC 8305)</name>
    <name type="common">Myxobactron salinum</name>
    <dbReference type="NCBI Taxonomy" id="13035"/>
    <lineage>
        <taxon>Bacteria</taxon>
        <taxon>Bacillati</taxon>
        <taxon>Cyanobacteriota</taxon>
        <taxon>Cyanophyceae</taxon>
        <taxon>Nodosilineales</taxon>
        <taxon>Cymatolegaceae</taxon>
        <taxon>Dactylococcopsis</taxon>
    </lineage>
</organism>
<dbReference type="GO" id="GO:0005509">
    <property type="term" value="F:calcium ion binding"/>
    <property type="evidence" value="ECO:0007669"/>
    <property type="project" value="InterPro"/>
</dbReference>